<keyword evidence="2" id="KW-1185">Reference proteome</keyword>
<feature type="non-terminal residue" evidence="1">
    <location>
        <position position="1"/>
    </location>
</feature>
<proteinExistence type="predicted"/>
<evidence type="ECO:0000313" key="2">
    <source>
        <dbReference type="Proteomes" id="UP001186974"/>
    </source>
</evidence>
<sequence>NKFYDPEFLAIIFAIARYDYKASFDDGVSFVQVKLHKARKMLALRNLHAPTSLETEWAQVKHLVAPAANAVDCPYRKTLDVHLSLMMSMDVTLEAVLEQRAAHAALKRMLLYD</sequence>
<organism evidence="1 2">
    <name type="scientific">Coniosporium uncinatum</name>
    <dbReference type="NCBI Taxonomy" id="93489"/>
    <lineage>
        <taxon>Eukaryota</taxon>
        <taxon>Fungi</taxon>
        <taxon>Dikarya</taxon>
        <taxon>Ascomycota</taxon>
        <taxon>Pezizomycotina</taxon>
        <taxon>Dothideomycetes</taxon>
        <taxon>Dothideomycetes incertae sedis</taxon>
        <taxon>Coniosporium</taxon>
    </lineage>
</organism>
<comment type="caution">
    <text evidence="1">The sequence shown here is derived from an EMBL/GenBank/DDBJ whole genome shotgun (WGS) entry which is preliminary data.</text>
</comment>
<name>A0ACC3DTK2_9PEZI</name>
<accession>A0ACC3DTK2</accession>
<dbReference type="Proteomes" id="UP001186974">
    <property type="component" value="Unassembled WGS sequence"/>
</dbReference>
<protein>
    <submittedName>
        <fullName evidence="1">Uncharacterized protein</fullName>
    </submittedName>
</protein>
<reference evidence="1" key="1">
    <citation type="submission" date="2024-09" db="EMBL/GenBank/DDBJ databases">
        <title>Black Yeasts Isolated from many extreme environments.</title>
        <authorList>
            <person name="Coleine C."/>
            <person name="Stajich J.E."/>
            <person name="Selbmann L."/>
        </authorList>
    </citation>
    <scope>NUCLEOTIDE SEQUENCE</scope>
    <source>
        <strain evidence="1">CCFEE 5737</strain>
    </source>
</reference>
<evidence type="ECO:0000313" key="1">
    <source>
        <dbReference type="EMBL" id="KAK3080113.1"/>
    </source>
</evidence>
<dbReference type="EMBL" id="JAWDJW010000735">
    <property type="protein sequence ID" value="KAK3080113.1"/>
    <property type="molecule type" value="Genomic_DNA"/>
</dbReference>
<gene>
    <name evidence="1" type="ORF">LTS18_003093</name>
</gene>